<dbReference type="EMBL" id="CP126116">
    <property type="protein sequence ID" value="WHZ57355.1"/>
    <property type="molecule type" value="Genomic_DNA"/>
</dbReference>
<organism evidence="1 2">
    <name type="scientific">Metabacillus hrfriensis</name>
    <dbReference type="NCBI Taxonomy" id="3048891"/>
    <lineage>
        <taxon>Bacteria</taxon>
        <taxon>Bacillati</taxon>
        <taxon>Bacillota</taxon>
        <taxon>Bacilli</taxon>
        <taxon>Bacillales</taxon>
        <taxon>Bacillaceae</taxon>
        <taxon>Metabacillus</taxon>
    </lineage>
</organism>
<accession>A0ACD4RB13</accession>
<proteinExistence type="predicted"/>
<dbReference type="Proteomes" id="UP001226091">
    <property type="component" value="Chromosome"/>
</dbReference>
<sequence>MKQFTKGQFLKARKFMLEKARKVDRALYLFEFENGSKEDVLMELKTYQNQDGGFGNGLEPDFRCSDSSALASTVGMQYLSRVNADEEDEILNNTIAYFIQSYQPELHGWEKVPPEVESAPRAPWWNYQKAGADWGNPNAEVLGYFYEYKKLIPESMLSELTDHAISHLQGLQEYEFHELLCYLRLAEKAPHVSRREMTVHLDEFVSKCIIRNPEDWIGYGLQPTGVIQSPSSRYYPLFAESVEQNLDFIIEQQTDDGSFAPAWSWGQYEDIWLLAKEEWKGWITLEKLRLLREFNRIEEL</sequence>
<protein>
    <submittedName>
        <fullName evidence="1">Uncharacterized protein</fullName>
    </submittedName>
</protein>
<evidence type="ECO:0000313" key="1">
    <source>
        <dbReference type="EMBL" id="WHZ57355.1"/>
    </source>
</evidence>
<keyword evidence="2" id="KW-1185">Reference proteome</keyword>
<evidence type="ECO:0000313" key="2">
    <source>
        <dbReference type="Proteomes" id="UP001226091"/>
    </source>
</evidence>
<gene>
    <name evidence="1" type="ORF">QLQ22_22330</name>
</gene>
<name>A0ACD4RB13_9BACI</name>
<reference evidence="2" key="1">
    <citation type="journal article" date="2025" name="Aquaculture">
        <title>Assessment of the bioflocculant production and safety properties of Metabacillus hrfriensis sp. nov. based on phenotypic and whole-genome sequencing analysis.</title>
        <authorList>
            <person name="Zhang R."/>
            <person name="Zhao Z."/>
            <person name="Luo L."/>
            <person name="Wang S."/>
            <person name="Guo K."/>
            <person name="Xu W."/>
        </authorList>
    </citation>
    <scope>NUCLEOTIDE SEQUENCE [LARGE SCALE GENOMIC DNA]</scope>
    <source>
        <strain evidence="2">CT-WN-B3</strain>
    </source>
</reference>